<dbReference type="InterPro" id="IPR029044">
    <property type="entry name" value="Nucleotide-diphossugar_trans"/>
</dbReference>
<dbReference type="InterPro" id="IPR005835">
    <property type="entry name" value="NTP_transferase_dom"/>
</dbReference>
<evidence type="ECO:0000313" key="5">
    <source>
        <dbReference type="Proteomes" id="UP001164653"/>
    </source>
</evidence>
<name>A0A9E8SHU7_9BACT</name>
<gene>
    <name evidence="4" type="ORF">ON006_17000</name>
</gene>
<dbReference type="Pfam" id="PF00483">
    <property type="entry name" value="NTP_transferase"/>
    <property type="match status" value="1"/>
</dbReference>
<protein>
    <submittedName>
        <fullName evidence="4">NTP transferase domain-containing protein</fullName>
    </submittedName>
</protein>
<dbReference type="PANTHER" id="PTHR43584:SF8">
    <property type="entry name" value="N-ACETYLMURAMATE ALPHA-1-PHOSPHATE URIDYLYLTRANSFERASE"/>
    <property type="match status" value="1"/>
</dbReference>
<dbReference type="SUPFAM" id="SSF53448">
    <property type="entry name" value="Nucleotide-diphospho-sugar transferases"/>
    <property type="match status" value="1"/>
</dbReference>
<dbReference type="RefSeq" id="WP_244820568.1">
    <property type="nucleotide sequence ID" value="NZ_CP112998.1"/>
</dbReference>
<evidence type="ECO:0000256" key="2">
    <source>
        <dbReference type="ARBA" id="ARBA00022695"/>
    </source>
</evidence>
<dbReference type="PANTHER" id="PTHR43584">
    <property type="entry name" value="NUCLEOTIDYL TRANSFERASE"/>
    <property type="match status" value="1"/>
</dbReference>
<evidence type="ECO:0000313" key="4">
    <source>
        <dbReference type="EMBL" id="WAC09450.1"/>
    </source>
</evidence>
<keyword evidence="5" id="KW-1185">Reference proteome</keyword>
<proteinExistence type="predicted"/>
<keyword evidence="1 4" id="KW-0808">Transferase</keyword>
<dbReference type="EMBL" id="CP112998">
    <property type="protein sequence ID" value="WAC09450.1"/>
    <property type="molecule type" value="Genomic_DNA"/>
</dbReference>
<dbReference type="Proteomes" id="UP001164653">
    <property type="component" value="Chromosome"/>
</dbReference>
<dbReference type="KEGG" id="dpf:ON006_17000"/>
<dbReference type="Gene3D" id="3.90.550.10">
    <property type="entry name" value="Spore Coat Polysaccharide Biosynthesis Protein SpsA, Chain A"/>
    <property type="match status" value="1"/>
</dbReference>
<organism evidence="4 5">
    <name type="scientific">Dyadobacter pollutisoli</name>
    <dbReference type="NCBI Taxonomy" id="2910158"/>
    <lineage>
        <taxon>Bacteria</taxon>
        <taxon>Pseudomonadati</taxon>
        <taxon>Bacteroidota</taxon>
        <taxon>Cytophagia</taxon>
        <taxon>Cytophagales</taxon>
        <taxon>Spirosomataceae</taxon>
        <taxon>Dyadobacter</taxon>
    </lineage>
</organism>
<feature type="domain" description="Nucleotidyl transferase" evidence="3">
    <location>
        <begin position="5"/>
        <end position="201"/>
    </location>
</feature>
<dbReference type="InterPro" id="IPR050065">
    <property type="entry name" value="GlmU-like"/>
</dbReference>
<dbReference type="GO" id="GO:0016779">
    <property type="term" value="F:nucleotidyltransferase activity"/>
    <property type="evidence" value="ECO:0007669"/>
    <property type="project" value="UniProtKB-KW"/>
</dbReference>
<sequence length="243" mass="27335">MNYAIIAAGEGSRLAKEGFKLPKPMVSLYGEMLIDRLIGIFMRNNAERIKIIINEDSASLEGHLSELSQTMPIDIIKKSTPSSLHSVYELLKTDPDLDSVCLTTTDTVFKEEEFSAFITKFEQNQQMEGQMAVTSFIDDESPLFVTVDEDNLITAFTDDNSTHTPFVSGGIYCLRKKAIENVNRAVEDGLSRMRNFQRQLLVNGVKLRAYPFSKIVDVDHVSDIRTAELFLRPENAALEMITN</sequence>
<reference evidence="4" key="1">
    <citation type="submission" date="2022-11" db="EMBL/GenBank/DDBJ databases">
        <title>Dyadobacter pollutisoli sp. nov., isolated from plastic dumped soil.</title>
        <authorList>
            <person name="Kim J.M."/>
            <person name="Kim K.R."/>
            <person name="Lee J.K."/>
            <person name="Hao L."/>
            <person name="Jeon C.O."/>
        </authorList>
    </citation>
    <scope>NUCLEOTIDE SEQUENCE</scope>
    <source>
        <strain evidence="4">U1</strain>
    </source>
</reference>
<dbReference type="AlphaFoldDB" id="A0A9E8SHU7"/>
<evidence type="ECO:0000256" key="1">
    <source>
        <dbReference type="ARBA" id="ARBA00022679"/>
    </source>
</evidence>
<evidence type="ECO:0000259" key="3">
    <source>
        <dbReference type="Pfam" id="PF00483"/>
    </source>
</evidence>
<accession>A0A9E8SHU7</accession>
<keyword evidence="2" id="KW-0548">Nucleotidyltransferase</keyword>